<dbReference type="EMBL" id="JAPFFM010000001">
    <property type="protein sequence ID" value="KAJ6777937.1"/>
    <property type="molecule type" value="Genomic_DNA"/>
</dbReference>
<proteinExistence type="predicted"/>
<comment type="caution">
    <text evidence="1">The sequence shown here is derived from an EMBL/GenBank/DDBJ whole genome shotgun (WGS) entry which is preliminary data.</text>
</comment>
<evidence type="ECO:0000313" key="2">
    <source>
        <dbReference type="Proteomes" id="UP001151752"/>
    </source>
</evidence>
<protein>
    <submittedName>
        <fullName evidence="1">Uncharacterized protein</fullName>
    </submittedName>
</protein>
<sequence>MRLTLFSGASALNFSNTLPKLEIVASTNFTAICSFSVSQYIRRLNYYYFWPARS</sequence>
<organism evidence="1 2">
    <name type="scientific">Salix koriyanagi</name>
    <dbReference type="NCBI Taxonomy" id="2511006"/>
    <lineage>
        <taxon>Eukaryota</taxon>
        <taxon>Viridiplantae</taxon>
        <taxon>Streptophyta</taxon>
        <taxon>Embryophyta</taxon>
        <taxon>Tracheophyta</taxon>
        <taxon>Spermatophyta</taxon>
        <taxon>Magnoliopsida</taxon>
        <taxon>eudicotyledons</taxon>
        <taxon>Gunneridae</taxon>
        <taxon>Pentapetalae</taxon>
        <taxon>rosids</taxon>
        <taxon>fabids</taxon>
        <taxon>Malpighiales</taxon>
        <taxon>Salicaceae</taxon>
        <taxon>Saliceae</taxon>
        <taxon>Salix</taxon>
    </lineage>
</organism>
<reference evidence="1" key="2">
    <citation type="journal article" date="2023" name="Int. J. Mol. Sci.">
        <title>De Novo Assembly and Annotation of 11 Diverse Shrub Willow (Salix) Genomes Reveals Novel Gene Organization in Sex-Linked Regions.</title>
        <authorList>
            <person name="Hyden B."/>
            <person name="Feng K."/>
            <person name="Yates T.B."/>
            <person name="Jawdy S."/>
            <person name="Cereghino C."/>
            <person name="Smart L.B."/>
            <person name="Muchero W."/>
        </authorList>
    </citation>
    <scope>NUCLEOTIDE SEQUENCE</scope>
    <source>
        <tissue evidence="1">Shoot tip</tissue>
    </source>
</reference>
<keyword evidence="2" id="KW-1185">Reference proteome</keyword>
<name>A0A9Q0X2Y7_9ROSI</name>
<dbReference type="Proteomes" id="UP001151752">
    <property type="component" value="Chromosome 16"/>
</dbReference>
<evidence type="ECO:0000313" key="1">
    <source>
        <dbReference type="EMBL" id="KAJ6777937.1"/>
    </source>
</evidence>
<dbReference type="AlphaFoldDB" id="A0A9Q0X2Y7"/>
<gene>
    <name evidence="1" type="ORF">OIU74_001838</name>
</gene>
<accession>A0A9Q0X2Y7</accession>
<reference evidence="1" key="1">
    <citation type="submission" date="2022-11" db="EMBL/GenBank/DDBJ databases">
        <authorList>
            <person name="Hyden B.L."/>
            <person name="Feng K."/>
            <person name="Yates T."/>
            <person name="Jawdy S."/>
            <person name="Smart L.B."/>
            <person name="Muchero W."/>
        </authorList>
    </citation>
    <scope>NUCLEOTIDE SEQUENCE</scope>
    <source>
        <tissue evidence="1">Shoot tip</tissue>
    </source>
</reference>